<comment type="subcellular location">
    <subcellularLocation>
        <location evidence="1">Cell membrane</location>
        <topology evidence="1">Lipid-anchor</topology>
    </subcellularLocation>
</comment>
<keyword evidence="5" id="KW-0571">Peptide transport</keyword>
<dbReference type="Gene3D" id="3.10.105.10">
    <property type="entry name" value="Dipeptide-binding Protein, Domain 3"/>
    <property type="match status" value="1"/>
</dbReference>
<dbReference type="OrthoDB" id="9801912at2"/>
<feature type="chain" id="PRO_5011527006" evidence="6">
    <location>
        <begin position="26"/>
        <end position="544"/>
    </location>
</feature>
<evidence type="ECO:0000256" key="6">
    <source>
        <dbReference type="SAM" id="SignalP"/>
    </source>
</evidence>
<dbReference type="GO" id="GO:0015833">
    <property type="term" value="P:peptide transport"/>
    <property type="evidence" value="ECO:0007669"/>
    <property type="project" value="UniProtKB-KW"/>
</dbReference>
<dbReference type="Gene3D" id="3.90.76.10">
    <property type="entry name" value="Dipeptide-binding Protein, Domain 1"/>
    <property type="match status" value="1"/>
</dbReference>
<dbReference type="RefSeq" id="WP_093231260.1">
    <property type="nucleotide sequence ID" value="NZ_FORR01000019.1"/>
</dbReference>
<feature type="signal peptide" evidence="6">
    <location>
        <begin position="1"/>
        <end position="25"/>
    </location>
</feature>
<dbReference type="FunFam" id="3.90.76.10:FF:000001">
    <property type="entry name" value="Oligopeptide ABC transporter substrate-binding protein"/>
    <property type="match status" value="1"/>
</dbReference>
<dbReference type="STRING" id="46223.SAMN05421852_11960"/>
<name>A0A1I3TT13_9BACL</name>
<organism evidence="8 9">
    <name type="scientific">Thermoflavimicrobium dichotomicum</name>
    <dbReference type="NCBI Taxonomy" id="46223"/>
    <lineage>
        <taxon>Bacteria</taxon>
        <taxon>Bacillati</taxon>
        <taxon>Bacillota</taxon>
        <taxon>Bacilli</taxon>
        <taxon>Bacillales</taxon>
        <taxon>Thermoactinomycetaceae</taxon>
        <taxon>Thermoflavimicrobium</taxon>
    </lineage>
</organism>
<dbReference type="Proteomes" id="UP000199545">
    <property type="component" value="Unassembled WGS sequence"/>
</dbReference>
<keyword evidence="3" id="KW-0813">Transport</keyword>
<dbReference type="Pfam" id="PF00496">
    <property type="entry name" value="SBP_bac_5"/>
    <property type="match status" value="1"/>
</dbReference>
<dbReference type="AlphaFoldDB" id="A0A1I3TT13"/>
<dbReference type="SUPFAM" id="SSF53850">
    <property type="entry name" value="Periplasmic binding protein-like II"/>
    <property type="match status" value="1"/>
</dbReference>
<dbReference type="GO" id="GO:0030288">
    <property type="term" value="C:outer membrane-bounded periplasmic space"/>
    <property type="evidence" value="ECO:0007669"/>
    <property type="project" value="UniProtKB-ARBA"/>
</dbReference>
<evidence type="ECO:0000313" key="8">
    <source>
        <dbReference type="EMBL" id="SFJ73760.1"/>
    </source>
</evidence>
<evidence type="ECO:0000256" key="1">
    <source>
        <dbReference type="ARBA" id="ARBA00004193"/>
    </source>
</evidence>
<dbReference type="GO" id="GO:0043190">
    <property type="term" value="C:ATP-binding cassette (ABC) transporter complex"/>
    <property type="evidence" value="ECO:0007669"/>
    <property type="project" value="InterPro"/>
</dbReference>
<dbReference type="FunFam" id="3.10.105.10:FF:000001">
    <property type="entry name" value="Oligopeptide ABC transporter, oligopeptide-binding protein"/>
    <property type="match status" value="1"/>
</dbReference>
<dbReference type="InterPro" id="IPR023765">
    <property type="entry name" value="SBP_5_CS"/>
</dbReference>
<dbReference type="EMBL" id="FORR01000019">
    <property type="protein sequence ID" value="SFJ73760.1"/>
    <property type="molecule type" value="Genomic_DNA"/>
</dbReference>
<protein>
    <submittedName>
        <fullName evidence="8">Oligopeptide transport system substrate-binding protein</fullName>
    </submittedName>
</protein>
<dbReference type="InterPro" id="IPR000914">
    <property type="entry name" value="SBP_5_dom"/>
</dbReference>
<comment type="similarity">
    <text evidence="2">Belongs to the bacterial solute-binding protein 5 family.</text>
</comment>
<evidence type="ECO:0000256" key="3">
    <source>
        <dbReference type="ARBA" id="ARBA00022448"/>
    </source>
</evidence>
<keyword evidence="4 6" id="KW-0732">Signal</keyword>
<dbReference type="PANTHER" id="PTHR30290">
    <property type="entry name" value="PERIPLASMIC BINDING COMPONENT OF ABC TRANSPORTER"/>
    <property type="match status" value="1"/>
</dbReference>
<dbReference type="PIRSF" id="PIRSF002741">
    <property type="entry name" value="MppA"/>
    <property type="match status" value="1"/>
</dbReference>
<keyword evidence="5" id="KW-0653">Protein transport</keyword>
<evidence type="ECO:0000256" key="2">
    <source>
        <dbReference type="ARBA" id="ARBA00005695"/>
    </source>
</evidence>
<dbReference type="InterPro" id="IPR039424">
    <property type="entry name" value="SBP_5"/>
</dbReference>
<evidence type="ECO:0000256" key="4">
    <source>
        <dbReference type="ARBA" id="ARBA00022729"/>
    </source>
</evidence>
<dbReference type="InterPro" id="IPR030678">
    <property type="entry name" value="Peptide/Ni-bd"/>
</dbReference>
<feature type="domain" description="Solute-binding protein family 5" evidence="7">
    <location>
        <begin position="81"/>
        <end position="459"/>
    </location>
</feature>
<evidence type="ECO:0000313" key="9">
    <source>
        <dbReference type="Proteomes" id="UP000199545"/>
    </source>
</evidence>
<reference evidence="8 9" key="1">
    <citation type="submission" date="2016-10" db="EMBL/GenBank/DDBJ databases">
        <authorList>
            <person name="de Groot N.N."/>
        </authorList>
    </citation>
    <scope>NUCLEOTIDE SEQUENCE [LARGE SCALE GENOMIC DNA]</scope>
    <source>
        <strain evidence="8 9">DSM 44778</strain>
    </source>
</reference>
<dbReference type="CDD" id="cd08504">
    <property type="entry name" value="PBP2_OppA"/>
    <property type="match status" value="1"/>
</dbReference>
<sequence length="544" mass="62492">MARRSRKWVSLIILLCICLTACSMVDPVGTDQLSLSHEQILRIADTNEFTHLDPAKAVDNGSFILLNNVQEGLMRIKDKQPVKGIAEEVKVSPDHLTYTFRLRKDAKWSDGVPITAYDFEYGWKRILDPELKSSYSFILYPIKGAEAYHEGKGSEEQVGVTAIDEKTLEVKLKEPMLNFLSLTTLPAYLPQRKDLVKKYGDQYATTLQHVAYSGPFVVKEWTRAKVVLVKNDKYWDRNSVSLQRVDIRLVKNIDSAVQLYQSNQVDIAPISREYIDSFKQSEDLKRAERATSYYLVMNQKDHFLKNPNVRKAISLSIDRLQITSQILKDGSTPAEALVHPAITGLGNKSFRDVTRKKWVTYNPDEAKAYLEKGLMELKMKKPPEKIRLLSYDDDKREVAVAVKQQLRKVLGLNVQVESVSSEEKLKRQEEGKFDIAVSSWGADYNDPIAYLELWSSNGKLNIANFESKEYDTLLRRAHKEADPEKKIQYLSQAEKILVQDEAVIVPIFYRVSSYLQKPYVRDFYNHAIGADYSLKWVYLRAEKK</sequence>
<keyword evidence="9" id="KW-1185">Reference proteome</keyword>
<accession>A0A1I3TT13</accession>
<dbReference type="PROSITE" id="PS01040">
    <property type="entry name" value="SBP_BACTERIAL_5"/>
    <property type="match status" value="1"/>
</dbReference>
<evidence type="ECO:0000259" key="7">
    <source>
        <dbReference type="Pfam" id="PF00496"/>
    </source>
</evidence>
<gene>
    <name evidence="8" type="ORF">SAMN05421852_11960</name>
</gene>
<proteinExistence type="inferred from homology"/>
<dbReference type="PANTHER" id="PTHR30290:SF10">
    <property type="entry name" value="PERIPLASMIC OLIGOPEPTIDE-BINDING PROTEIN-RELATED"/>
    <property type="match status" value="1"/>
</dbReference>
<dbReference type="GO" id="GO:1904680">
    <property type="term" value="F:peptide transmembrane transporter activity"/>
    <property type="evidence" value="ECO:0007669"/>
    <property type="project" value="TreeGrafter"/>
</dbReference>
<evidence type="ECO:0000256" key="5">
    <source>
        <dbReference type="ARBA" id="ARBA00022856"/>
    </source>
</evidence>
<dbReference type="Gene3D" id="3.40.190.10">
    <property type="entry name" value="Periplasmic binding protein-like II"/>
    <property type="match status" value="1"/>
</dbReference>